<dbReference type="AlphaFoldDB" id="A0A4U1B639"/>
<reference evidence="2 3" key="1">
    <citation type="submission" date="2019-04" db="EMBL/GenBank/DDBJ databases">
        <title>Thalassotalea guangxiensis sp. nov., isolated from sediment of the coastal wetland.</title>
        <authorList>
            <person name="Zheng S."/>
            <person name="Zhang D."/>
        </authorList>
    </citation>
    <scope>NUCLEOTIDE SEQUENCE [LARGE SCALE GENOMIC DNA]</scope>
    <source>
        <strain evidence="2 3">ZS-4</strain>
    </source>
</reference>
<keyword evidence="1" id="KW-1133">Transmembrane helix</keyword>
<feature type="transmembrane region" description="Helical" evidence="1">
    <location>
        <begin position="126"/>
        <end position="150"/>
    </location>
</feature>
<feature type="transmembrane region" description="Helical" evidence="1">
    <location>
        <begin position="30"/>
        <end position="50"/>
    </location>
</feature>
<dbReference type="RefSeq" id="WP_136735858.1">
    <property type="nucleotide sequence ID" value="NZ_SWDB01000021.1"/>
</dbReference>
<sequence>MHISKKVILTTFALVVPCIAYANAGVPMLFLAMPAFLMSLVPIIAIETLYISKGLELPLGQSLKTASISNVVSTIIGIPLTWFLLVVVQVLTGGGGAYGINSVMGKVLAVTWQAPWLIPYEEDLSWMIPAAGIVLLIPFFFTSWWSEYFVSKKLNKTLPSLSVRGKVRNANLITYSLLAAWPIGFWVLNSAAK</sequence>
<evidence type="ECO:0000256" key="1">
    <source>
        <dbReference type="SAM" id="Phobius"/>
    </source>
</evidence>
<organism evidence="2 3">
    <name type="scientific">Thalassotalea mangrovi</name>
    <dbReference type="NCBI Taxonomy" id="2572245"/>
    <lineage>
        <taxon>Bacteria</taxon>
        <taxon>Pseudomonadati</taxon>
        <taxon>Pseudomonadota</taxon>
        <taxon>Gammaproteobacteria</taxon>
        <taxon>Alteromonadales</taxon>
        <taxon>Colwelliaceae</taxon>
        <taxon>Thalassotalea</taxon>
    </lineage>
</organism>
<keyword evidence="3" id="KW-1185">Reference proteome</keyword>
<keyword evidence="1" id="KW-0812">Transmembrane</keyword>
<proteinExistence type="predicted"/>
<keyword evidence="1" id="KW-0472">Membrane</keyword>
<accession>A0A4U1B639</accession>
<gene>
    <name evidence="2" type="ORF">E8M12_09245</name>
</gene>
<dbReference type="EMBL" id="SWDB01000021">
    <property type="protein sequence ID" value="TKB45371.1"/>
    <property type="molecule type" value="Genomic_DNA"/>
</dbReference>
<comment type="caution">
    <text evidence="2">The sequence shown here is derived from an EMBL/GenBank/DDBJ whole genome shotgun (WGS) entry which is preliminary data.</text>
</comment>
<dbReference type="Proteomes" id="UP000307999">
    <property type="component" value="Unassembled WGS sequence"/>
</dbReference>
<evidence type="ECO:0000313" key="2">
    <source>
        <dbReference type="EMBL" id="TKB45371.1"/>
    </source>
</evidence>
<name>A0A4U1B639_9GAMM</name>
<dbReference type="OrthoDB" id="6400685at2"/>
<feature type="transmembrane region" description="Helical" evidence="1">
    <location>
        <begin position="170"/>
        <end position="188"/>
    </location>
</feature>
<feature type="transmembrane region" description="Helical" evidence="1">
    <location>
        <begin position="71"/>
        <end position="91"/>
    </location>
</feature>
<protein>
    <submittedName>
        <fullName evidence="2">Uncharacterized protein</fullName>
    </submittedName>
</protein>
<evidence type="ECO:0000313" key="3">
    <source>
        <dbReference type="Proteomes" id="UP000307999"/>
    </source>
</evidence>